<gene>
    <name evidence="3" type="ORF">Syun_029900</name>
</gene>
<proteinExistence type="predicted"/>
<dbReference type="InterPro" id="IPR050158">
    <property type="entry name" value="Ubiquitin_ubiquitin-like"/>
</dbReference>
<dbReference type="SMART" id="SM00213">
    <property type="entry name" value="UBQ"/>
    <property type="match status" value="1"/>
</dbReference>
<protein>
    <recommendedName>
        <fullName evidence="2">Ubiquitin-like domain-containing protein</fullName>
    </recommendedName>
</protein>
<dbReference type="EMBL" id="JBBNAF010000013">
    <property type="protein sequence ID" value="KAK9087506.1"/>
    <property type="molecule type" value="Genomic_DNA"/>
</dbReference>
<sequence length="126" mass="14575">MAKSDIIYDVKARIQFMEGSPSDEFAIVYGEKIKLKVHRWHAVEIVKAMVESLAEIFVRSPRGNILSFHAQYADTIKDLKLQIEEKEKIPFRKPKLIYEGKLLKDVNTLAECNIQKESNLQLHVYG</sequence>
<evidence type="ECO:0000313" key="4">
    <source>
        <dbReference type="Proteomes" id="UP001420932"/>
    </source>
</evidence>
<dbReference type="GO" id="GO:0003729">
    <property type="term" value="F:mRNA binding"/>
    <property type="evidence" value="ECO:0007669"/>
    <property type="project" value="UniProtKB-ARBA"/>
</dbReference>
<dbReference type="AlphaFoldDB" id="A0AAP0E6H6"/>
<dbReference type="InterPro" id="IPR019956">
    <property type="entry name" value="Ubiquitin_dom"/>
</dbReference>
<dbReference type="PROSITE" id="PS50053">
    <property type="entry name" value="UBIQUITIN_2"/>
    <property type="match status" value="1"/>
</dbReference>
<feature type="domain" description="Ubiquitin-like" evidence="2">
    <location>
        <begin position="54"/>
        <end position="126"/>
    </location>
</feature>
<dbReference type="PANTHER" id="PTHR10666">
    <property type="entry name" value="UBIQUITIN"/>
    <property type="match status" value="1"/>
</dbReference>
<reference evidence="3 4" key="1">
    <citation type="submission" date="2024-01" db="EMBL/GenBank/DDBJ databases">
        <title>Genome assemblies of Stephania.</title>
        <authorList>
            <person name="Yang L."/>
        </authorList>
    </citation>
    <scope>NUCLEOTIDE SEQUENCE [LARGE SCALE GENOMIC DNA]</scope>
    <source>
        <strain evidence="3">YNDBR</strain>
        <tissue evidence="3">Leaf</tissue>
    </source>
</reference>
<comment type="caution">
    <text evidence="3">The sequence shown here is derived from an EMBL/GenBank/DDBJ whole genome shotgun (WGS) entry which is preliminary data.</text>
</comment>
<keyword evidence="4" id="KW-1185">Reference proteome</keyword>
<keyword evidence="1" id="KW-1017">Isopeptide bond</keyword>
<accession>A0AAP0E6H6</accession>
<dbReference type="SUPFAM" id="SSF54236">
    <property type="entry name" value="Ubiquitin-like"/>
    <property type="match status" value="1"/>
</dbReference>
<dbReference type="InterPro" id="IPR029071">
    <property type="entry name" value="Ubiquitin-like_domsf"/>
</dbReference>
<organism evidence="3 4">
    <name type="scientific">Stephania yunnanensis</name>
    <dbReference type="NCBI Taxonomy" id="152371"/>
    <lineage>
        <taxon>Eukaryota</taxon>
        <taxon>Viridiplantae</taxon>
        <taxon>Streptophyta</taxon>
        <taxon>Embryophyta</taxon>
        <taxon>Tracheophyta</taxon>
        <taxon>Spermatophyta</taxon>
        <taxon>Magnoliopsida</taxon>
        <taxon>Ranunculales</taxon>
        <taxon>Menispermaceae</taxon>
        <taxon>Menispermoideae</taxon>
        <taxon>Cissampelideae</taxon>
        <taxon>Stephania</taxon>
    </lineage>
</organism>
<dbReference type="Pfam" id="PF00240">
    <property type="entry name" value="ubiquitin"/>
    <property type="match status" value="1"/>
</dbReference>
<dbReference type="Gene3D" id="3.10.20.90">
    <property type="entry name" value="Phosphatidylinositol 3-kinase Catalytic Subunit, Chain A, domain 1"/>
    <property type="match status" value="1"/>
</dbReference>
<dbReference type="PRINTS" id="PR00348">
    <property type="entry name" value="UBIQUITIN"/>
</dbReference>
<dbReference type="Proteomes" id="UP001420932">
    <property type="component" value="Unassembled WGS sequence"/>
</dbReference>
<evidence type="ECO:0000256" key="1">
    <source>
        <dbReference type="ARBA" id="ARBA00022499"/>
    </source>
</evidence>
<name>A0AAP0E6H6_9MAGN</name>
<evidence type="ECO:0000259" key="2">
    <source>
        <dbReference type="PROSITE" id="PS50053"/>
    </source>
</evidence>
<dbReference type="InterPro" id="IPR000626">
    <property type="entry name" value="Ubiquitin-like_dom"/>
</dbReference>
<evidence type="ECO:0000313" key="3">
    <source>
        <dbReference type="EMBL" id="KAK9087506.1"/>
    </source>
</evidence>